<dbReference type="EMBL" id="GL379813">
    <property type="protein sequence ID" value="EGT44548.1"/>
    <property type="molecule type" value="Genomic_DNA"/>
</dbReference>
<dbReference type="Proteomes" id="UP000008068">
    <property type="component" value="Unassembled WGS sequence"/>
</dbReference>
<dbReference type="HOGENOM" id="CLU_3426960_0_0_1"/>
<protein>
    <submittedName>
        <fullName evidence="2">Uncharacterized protein</fullName>
    </submittedName>
</protein>
<organism evidence="3">
    <name type="scientific">Caenorhabditis brenneri</name>
    <name type="common">Nematode worm</name>
    <dbReference type="NCBI Taxonomy" id="135651"/>
    <lineage>
        <taxon>Eukaryota</taxon>
        <taxon>Metazoa</taxon>
        <taxon>Ecdysozoa</taxon>
        <taxon>Nematoda</taxon>
        <taxon>Chromadorea</taxon>
        <taxon>Rhabditida</taxon>
        <taxon>Rhabditina</taxon>
        <taxon>Rhabditomorpha</taxon>
        <taxon>Rhabditoidea</taxon>
        <taxon>Rhabditidae</taxon>
        <taxon>Peloderinae</taxon>
        <taxon>Caenorhabditis</taxon>
    </lineage>
</organism>
<feature type="region of interest" description="Disordered" evidence="1">
    <location>
        <begin position="1"/>
        <end position="21"/>
    </location>
</feature>
<dbReference type="InParanoid" id="G0MUT9"/>
<keyword evidence="3" id="KW-1185">Reference proteome</keyword>
<sequence>MLSFNLYSQKKTTSSMSNSTP</sequence>
<gene>
    <name evidence="2" type="ORF">CAEBREN_15825</name>
</gene>
<proteinExistence type="predicted"/>
<reference evidence="3" key="1">
    <citation type="submission" date="2011-07" db="EMBL/GenBank/DDBJ databases">
        <authorList>
            <consortium name="Caenorhabditis brenneri Sequencing and Analysis Consortium"/>
            <person name="Wilson R.K."/>
        </authorList>
    </citation>
    <scope>NUCLEOTIDE SEQUENCE [LARGE SCALE GENOMIC DNA]</scope>
    <source>
        <strain evidence="3">PB2801</strain>
    </source>
</reference>
<evidence type="ECO:0000313" key="3">
    <source>
        <dbReference type="Proteomes" id="UP000008068"/>
    </source>
</evidence>
<dbReference type="AlphaFoldDB" id="G0MUT9"/>
<accession>G0MUT9</accession>
<evidence type="ECO:0000313" key="2">
    <source>
        <dbReference type="EMBL" id="EGT44548.1"/>
    </source>
</evidence>
<evidence type="ECO:0000256" key="1">
    <source>
        <dbReference type="SAM" id="MobiDB-lite"/>
    </source>
</evidence>
<name>G0MUT9_CAEBE</name>